<evidence type="ECO:0000313" key="1">
    <source>
        <dbReference type="EMBL" id="TBU23022.1"/>
    </source>
</evidence>
<dbReference type="AlphaFoldDB" id="A0A4Q9MAU8"/>
<dbReference type="EMBL" id="ML143518">
    <property type="protein sequence ID" value="TBU23022.1"/>
    <property type="molecule type" value="Genomic_DNA"/>
</dbReference>
<organism evidence="1">
    <name type="scientific">Dichomitus squalens</name>
    <dbReference type="NCBI Taxonomy" id="114155"/>
    <lineage>
        <taxon>Eukaryota</taxon>
        <taxon>Fungi</taxon>
        <taxon>Dikarya</taxon>
        <taxon>Basidiomycota</taxon>
        <taxon>Agaricomycotina</taxon>
        <taxon>Agaricomycetes</taxon>
        <taxon>Polyporales</taxon>
        <taxon>Polyporaceae</taxon>
        <taxon>Dichomitus</taxon>
    </lineage>
</organism>
<dbReference type="Proteomes" id="UP000292957">
    <property type="component" value="Unassembled WGS sequence"/>
</dbReference>
<proteinExistence type="predicted"/>
<sequence length="104" mass="11692">MSSPRRSASTGFFLCTPTLSWTARSLLYSSASSTESGPTQPLAPGLLEQPSAHRCRGSRTRMHYRHHCRSMSKHRAIYWPAMLALTSILQQSNTNAMFRVLIRP</sequence>
<reference evidence="1" key="1">
    <citation type="submission" date="2019-01" db="EMBL/GenBank/DDBJ databases">
        <title>Draft genome sequences of three monokaryotic isolates of the white-rot basidiomycete fungus Dichomitus squalens.</title>
        <authorList>
            <consortium name="DOE Joint Genome Institute"/>
            <person name="Lopez S.C."/>
            <person name="Andreopoulos B."/>
            <person name="Pangilinan J."/>
            <person name="Lipzen A."/>
            <person name="Riley R."/>
            <person name="Ahrendt S."/>
            <person name="Ng V."/>
            <person name="Barry K."/>
            <person name="Daum C."/>
            <person name="Grigoriev I.V."/>
            <person name="Hilden K.S."/>
            <person name="Makela M.R."/>
            <person name="de Vries R.P."/>
        </authorList>
    </citation>
    <scope>NUCLEOTIDE SEQUENCE [LARGE SCALE GENOMIC DNA]</scope>
    <source>
        <strain evidence="1">OM18370.1</strain>
    </source>
</reference>
<protein>
    <submittedName>
        <fullName evidence="1">Uncharacterized protein</fullName>
    </submittedName>
</protein>
<name>A0A4Q9MAU8_9APHY</name>
<gene>
    <name evidence="1" type="ORF">BD311DRAFT_769304</name>
</gene>
<accession>A0A4Q9MAU8</accession>